<evidence type="ECO:0000313" key="2">
    <source>
        <dbReference type="Proteomes" id="UP000070612"/>
    </source>
</evidence>
<dbReference type="EMBL" id="LGTW01000002">
    <property type="protein sequence ID" value="KWX25629.1"/>
    <property type="molecule type" value="Genomic_DNA"/>
</dbReference>
<sequence length="169" mass="19098">MPGPTMSRQESRDRAERVVLARAVLRTPWREIMRNEGFKSVGAVQNTYYRELARRKQTPKALADMTAQEIMERRDATTRLAVAQLMQAKRAGDTSGMAAMLREIRQNDVETAKMLGLYEPARLDVTVTQTPTALIDRFEADLLALVAEREPQPALRGNVIDAEVEEITR</sequence>
<dbReference type="AlphaFoldDB" id="A0A132PTG1"/>
<comment type="caution">
    <text evidence="1">The sequence shown here is derived from an EMBL/GenBank/DDBJ whole genome shotgun (WGS) entry which is preliminary data.</text>
</comment>
<evidence type="ECO:0000313" key="1">
    <source>
        <dbReference type="EMBL" id="KWX25629.1"/>
    </source>
</evidence>
<proteinExistence type="predicted"/>
<protein>
    <submittedName>
        <fullName evidence="1">Uncharacterized protein</fullName>
    </submittedName>
</protein>
<keyword evidence="2" id="KW-1185">Reference proteome</keyword>
<reference evidence="1 2" key="1">
    <citation type="submission" date="2015-07" db="EMBL/GenBank/DDBJ databases">
        <title>A draft genome sequence of Mycobacterium wolinskyi.</title>
        <authorList>
            <person name="de Man T.J."/>
            <person name="Perry K.A."/>
            <person name="Coulliette A.D."/>
            <person name="Jensen B."/>
            <person name="Toney N.C."/>
            <person name="Limbago B.M."/>
            <person name="Noble-Wang J."/>
        </authorList>
    </citation>
    <scope>NUCLEOTIDE SEQUENCE [LARGE SCALE GENOMIC DNA]</scope>
    <source>
        <strain evidence="1 2">CDC_01</strain>
    </source>
</reference>
<dbReference type="RefSeq" id="WP_067844779.1">
    <property type="nucleotide sequence ID" value="NZ_LGTW01000002.1"/>
</dbReference>
<name>A0A132PTG1_9MYCO</name>
<gene>
    <name evidence="1" type="ORF">AFM11_05230</name>
</gene>
<dbReference type="Proteomes" id="UP000070612">
    <property type="component" value="Unassembled WGS sequence"/>
</dbReference>
<dbReference type="PATRIC" id="fig|59750.3.peg.2931"/>
<organism evidence="1 2">
    <name type="scientific">Mycolicibacterium wolinskyi</name>
    <dbReference type="NCBI Taxonomy" id="59750"/>
    <lineage>
        <taxon>Bacteria</taxon>
        <taxon>Bacillati</taxon>
        <taxon>Actinomycetota</taxon>
        <taxon>Actinomycetes</taxon>
        <taxon>Mycobacteriales</taxon>
        <taxon>Mycobacteriaceae</taxon>
        <taxon>Mycolicibacterium</taxon>
    </lineage>
</organism>
<accession>A0A132PTG1</accession>